<evidence type="ECO:0000313" key="6">
    <source>
        <dbReference type="Proteomes" id="UP000248021"/>
    </source>
</evidence>
<dbReference type="CDD" id="cd08500">
    <property type="entry name" value="PBP2_NikA_DppA_OppA_like_4"/>
    <property type="match status" value="1"/>
</dbReference>
<evidence type="ECO:0000256" key="1">
    <source>
        <dbReference type="ARBA" id="ARBA00004418"/>
    </source>
</evidence>
<dbReference type="SUPFAM" id="SSF53850">
    <property type="entry name" value="Periplasmic binding protein-like II"/>
    <property type="match status" value="1"/>
</dbReference>
<dbReference type="EMBL" id="QJJK01000002">
    <property type="protein sequence ID" value="PXW63485.1"/>
    <property type="molecule type" value="Genomic_DNA"/>
</dbReference>
<dbReference type="OrthoDB" id="9803988at2"/>
<dbReference type="AlphaFoldDB" id="A0A2V3UGZ4"/>
<organism evidence="5 6">
    <name type="scientific">Chelatococcus asaccharovorans</name>
    <dbReference type="NCBI Taxonomy" id="28210"/>
    <lineage>
        <taxon>Bacteria</taxon>
        <taxon>Pseudomonadati</taxon>
        <taxon>Pseudomonadota</taxon>
        <taxon>Alphaproteobacteria</taxon>
        <taxon>Hyphomicrobiales</taxon>
        <taxon>Chelatococcaceae</taxon>
        <taxon>Chelatococcus</taxon>
    </lineage>
</organism>
<dbReference type="Gene3D" id="3.40.190.10">
    <property type="entry name" value="Periplasmic binding protein-like II"/>
    <property type="match status" value="1"/>
</dbReference>
<dbReference type="Pfam" id="PF00496">
    <property type="entry name" value="SBP_bac_5"/>
    <property type="match status" value="1"/>
</dbReference>
<dbReference type="PANTHER" id="PTHR30290:SF62">
    <property type="entry name" value="OLIGOPEPTIDE ABC TRANSPORTER, PERIPLASMIC OLIGOPEPTIDE-BINDING PROTEIN"/>
    <property type="match status" value="1"/>
</dbReference>
<dbReference type="GO" id="GO:1904680">
    <property type="term" value="F:peptide transmembrane transporter activity"/>
    <property type="evidence" value="ECO:0007669"/>
    <property type="project" value="TreeGrafter"/>
</dbReference>
<feature type="chain" id="PRO_5015967651" evidence="3">
    <location>
        <begin position="32"/>
        <end position="648"/>
    </location>
</feature>
<gene>
    <name evidence="5" type="ORF">C7450_102401</name>
</gene>
<dbReference type="InterPro" id="IPR023765">
    <property type="entry name" value="SBP_5_CS"/>
</dbReference>
<dbReference type="PROSITE" id="PS01040">
    <property type="entry name" value="SBP_BACTERIAL_5"/>
    <property type="match status" value="1"/>
</dbReference>
<evidence type="ECO:0000313" key="5">
    <source>
        <dbReference type="EMBL" id="PXW63485.1"/>
    </source>
</evidence>
<keyword evidence="6" id="KW-1185">Reference proteome</keyword>
<evidence type="ECO:0000259" key="4">
    <source>
        <dbReference type="Pfam" id="PF00496"/>
    </source>
</evidence>
<comment type="subcellular location">
    <subcellularLocation>
        <location evidence="1">Periplasm</location>
    </subcellularLocation>
</comment>
<reference evidence="5 6" key="1">
    <citation type="submission" date="2018-05" db="EMBL/GenBank/DDBJ databases">
        <title>Genomic Encyclopedia of Type Strains, Phase IV (KMG-IV): sequencing the most valuable type-strain genomes for metagenomic binning, comparative biology and taxonomic classification.</title>
        <authorList>
            <person name="Goeker M."/>
        </authorList>
    </citation>
    <scope>NUCLEOTIDE SEQUENCE [LARGE SCALE GENOMIC DNA]</scope>
    <source>
        <strain evidence="5 6">DSM 6462</strain>
    </source>
</reference>
<proteinExistence type="inferred from homology"/>
<sequence>MGLIRMTPSRRSLLLGSAAAIALLVPHIAAAQEAYKEAPALAARVAKGELPPVAKRLPTNPQVIKPNKEIGRYGGTWRATMLGASDHWWLIKTIAYDGLIRYDLDTKGYVGNLAESFEASPDGKEFTFKLRDGLKWSDGQPFTSADIQFWFDSVAKNSQLTPSLPSWLRTASGPVEITSPDARTVKFVFKEPNGLFLRNLASNSNIGDNPPIEGFPKHFLAKLHADHNPNADAEAKAAGFSGWVERFTTVTGPLSRWRFTGLPTMQAWVLTAPYDDKRRVAAERNPYYHKVDPNGQQLPYLDGYDFRVVDDAEAMVLRATAGEIDLQDRTLASLRNKSVLFDNQEKGKYHFFEVPQPHHNTMVLFLNHNHANPQKRALIQNKDFRIALSHAINRKEIIDLVYYGQGEPWQVAPRKGSVGYDEKVAKQYTEYDKAKANKILDELKLDKRDSAGFRIGPDGSRLSIIVEAPSDFRPDWIDVLETVKKHWKEVGVDLQIRPLGRALIRNRALANEHEAFVFLGNGGEDIDLVMHPDNFLPYDQTGYRTFALLWSNWFAGKQPSEEPPENIKRAFELYRKVQSSPDPKVQGEAIKEIVKISGDEFFNIGISLAPPGYGLIANSMRNVPDSITDIGTIPYIGVVKPEQFFKAQ</sequence>
<dbReference type="InterPro" id="IPR039424">
    <property type="entry name" value="SBP_5"/>
</dbReference>
<dbReference type="Proteomes" id="UP000248021">
    <property type="component" value="Unassembled WGS sequence"/>
</dbReference>
<comment type="caution">
    <text evidence="5">The sequence shown here is derived from an EMBL/GenBank/DDBJ whole genome shotgun (WGS) entry which is preliminary data.</text>
</comment>
<feature type="domain" description="Solute-binding protein family 5" evidence="4">
    <location>
        <begin position="109"/>
        <end position="520"/>
    </location>
</feature>
<protein>
    <submittedName>
        <fullName evidence="5">Peptide/nickel transport system substrate-binding protein</fullName>
    </submittedName>
</protein>
<comment type="similarity">
    <text evidence="2">Belongs to the bacterial solute-binding protein 5 family.</text>
</comment>
<dbReference type="Gene3D" id="3.10.105.10">
    <property type="entry name" value="Dipeptide-binding Protein, Domain 3"/>
    <property type="match status" value="1"/>
</dbReference>
<dbReference type="RefSeq" id="WP_110373623.1">
    <property type="nucleotide sequence ID" value="NZ_JAHBRY010000002.1"/>
</dbReference>
<keyword evidence="3" id="KW-0732">Signal</keyword>
<dbReference type="InterPro" id="IPR000914">
    <property type="entry name" value="SBP_5_dom"/>
</dbReference>
<dbReference type="PANTHER" id="PTHR30290">
    <property type="entry name" value="PERIPLASMIC BINDING COMPONENT OF ABC TRANSPORTER"/>
    <property type="match status" value="1"/>
</dbReference>
<accession>A0A2V3UGZ4</accession>
<name>A0A2V3UGZ4_9HYPH</name>
<evidence type="ECO:0000256" key="2">
    <source>
        <dbReference type="ARBA" id="ARBA00005695"/>
    </source>
</evidence>
<evidence type="ECO:0000256" key="3">
    <source>
        <dbReference type="SAM" id="SignalP"/>
    </source>
</evidence>
<dbReference type="GO" id="GO:0015833">
    <property type="term" value="P:peptide transport"/>
    <property type="evidence" value="ECO:0007669"/>
    <property type="project" value="TreeGrafter"/>
</dbReference>
<feature type="signal peptide" evidence="3">
    <location>
        <begin position="1"/>
        <end position="31"/>
    </location>
</feature>